<evidence type="ECO:0000256" key="2">
    <source>
        <dbReference type="ARBA" id="ARBA00023015"/>
    </source>
</evidence>
<keyword evidence="4" id="KW-0804">Transcription</keyword>
<feature type="domain" description="MADS-box" evidence="7">
    <location>
        <begin position="14"/>
        <end position="74"/>
    </location>
</feature>
<comment type="subcellular location">
    <subcellularLocation>
        <location evidence="1">Nucleus</location>
    </subcellularLocation>
</comment>
<dbReference type="CDD" id="cd00265">
    <property type="entry name" value="MADS_MEF2_like"/>
    <property type="match status" value="1"/>
</dbReference>
<dbReference type="InterPro" id="IPR033896">
    <property type="entry name" value="MEF2-like_N"/>
</dbReference>
<dbReference type="PRINTS" id="PR00404">
    <property type="entry name" value="MADSDOMAIN"/>
</dbReference>
<evidence type="ECO:0000256" key="5">
    <source>
        <dbReference type="ARBA" id="ARBA00023242"/>
    </source>
</evidence>
<dbReference type="GO" id="GO:0045944">
    <property type="term" value="P:positive regulation of transcription by RNA polymerase II"/>
    <property type="evidence" value="ECO:0007669"/>
    <property type="project" value="InterPro"/>
</dbReference>
<keyword evidence="9" id="KW-1185">Reference proteome</keyword>
<dbReference type="Proteomes" id="UP001497480">
    <property type="component" value="Unassembled WGS sequence"/>
</dbReference>
<keyword evidence="3" id="KW-0238">DNA-binding</keyword>
<keyword evidence="6" id="KW-0175">Coiled coil</keyword>
<dbReference type="PANTHER" id="PTHR11945">
    <property type="entry name" value="MADS BOX PROTEIN"/>
    <property type="match status" value="1"/>
</dbReference>
<evidence type="ECO:0000256" key="1">
    <source>
        <dbReference type="ARBA" id="ARBA00004123"/>
    </source>
</evidence>
<dbReference type="PANTHER" id="PTHR11945:SF776">
    <property type="entry name" value="AGAMOUS-LIKE 50-RELATED"/>
    <property type="match status" value="1"/>
</dbReference>
<dbReference type="PROSITE" id="PS50066">
    <property type="entry name" value="MADS_BOX_2"/>
    <property type="match status" value="1"/>
</dbReference>
<dbReference type="GO" id="GO:0000981">
    <property type="term" value="F:DNA-binding transcription factor activity, RNA polymerase II-specific"/>
    <property type="evidence" value="ECO:0007669"/>
    <property type="project" value="TreeGrafter"/>
</dbReference>
<evidence type="ECO:0000313" key="9">
    <source>
        <dbReference type="Proteomes" id="UP001497480"/>
    </source>
</evidence>
<evidence type="ECO:0000313" key="8">
    <source>
        <dbReference type="EMBL" id="CAL0300351.1"/>
    </source>
</evidence>
<dbReference type="FunFam" id="3.40.1810.10:FF:000006">
    <property type="entry name" value="Agamous-like MADS-box protein AGL62"/>
    <property type="match status" value="1"/>
</dbReference>
<accession>A0AAV1VTN9</accession>
<evidence type="ECO:0000256" key="4">
    <source>
        <dbReference type="ARBA" id="ARBA00023163"/>
    </source>
</evidence>
<evidence type="ECO:0000259" key="7">
    <source>
        <dbReference type="PROSITE" id="PS50066"/>
    </source>
</evidence>
<comment type="caution">
    <text evidence="8">The sequence shown here is derived from an EMBL/GenBank/DDBJ whole genome shotgun (WGS) entry which is preliminary data.</text>
</comment>
<dbReference type="GO" id="GO:0000978">
    <property type="term" value="F:RNA polymerase II cis-regulatory region sequence-specific DNA binding"/>
    <property type="evidence" value="ECO:0007669"/>
    <property type="project" value="TreeGrafter"/>
</dbReference>
<dbReference type="Gene3D" id="3.40.1810.10">
    <property type="entry name" value="Transcription factor, MADS-box"/>
    <property type="match status" value="1"/>
</dbReference>
<dbReference type="SUPFAM" id="SSF55455">
    <property type="entry name" value="SRF-like"/>
    <property type="match status" value="1"/>
</dbReference>
<name>A0AAV1VTN9_LUPLU</name>
<dbReference type="Gene3D" id="6.10.140.920">
    <property type="match status" value="1"/>
</dbReference>
<feature type="coiled-coil region" evidence="6">
    <location>
        <begin position="150"/>
        <end position="177"/>
    </location>
</feature>
<keyword evidence="2" id="KW-0805">Transcription regulation</keyword>
<dbReference type="AlphaFoldDB" id="A0AAV1VTN9"/>
<protein>
    <recommendedName>
        <fullName evidence="7">MADS-box domain-containing protein</fullName>
    </recommendedName>
</protein>
<dbReference type="InterPro" id="IPR002100">
    <property type="entry name" value="TF_MADSbox"/>
</dbReference>
<dbReference type="GO" id="GO:0046983">
    <property type="term" value="F:protein dimerization activity"/>
    <property type="evidence" value="ECO:0007669"/>
    <property type="project" value="InterPro"/>
</dbReference>
<sequence length="264" mass="29594">MSNPVSITDQKRSKGRRKVEMKKMTNGSNLQVTFSKRRSGLFKKASELCTLCGAEVALIVFSPADKAFSFGHPSVGAIIDKYKMRCPQYNQDVGTMQFIEAHRNSNVRELNALLTSINADLETEKKCSDELNQQRKVVQEQCWWATPIQEMKNHEQLDQLKLALENLKKDVVGHVEKQLSNQGGAANNPQSQFFAGASSSSNNNLQLFQAPPPSQVFPVHQPHQMIHNQPMMMPNPHFDAAGMMHHPTFINNNMNGFGPVNGLY</sequence>
<dbReference type="GO" id="GO:0005634">
    <property type="term" value="C:nucleus"/>
    <property type="evidence" value="ECO:0007669"/>
    <property type="project" value="UniProtKB-SubCell"/>
</dbReference>
<keyword evidence="5" id="KW-0539">Nucleus</keyword>
<evidence type="ECO:0000256" key="6">
    <source>
        <dbReference type="SAM" id="Coils"/>
    </source>
</evidence>
<reference evidence="8 9" key="1">
    <citation type="submission" date="2024-03" db="EMBL/GenBank/DDBJ databases">
        <authorList>
            <person name="Martinez-Hernandez J."/>
        </authorList>
    </citation>
    <scope>NUCLEOTIDE SEQUENCE [LARGE SCALE GENOMIC DNA]</scope>
</reference>
<dbReference type="InterPro" id="IPR036879">
    <property type="entry name" value="TF_MADSbox_sf"/>
</dbReference>
<evidence type="ECO:0000256" key="3">
    <source>
        <dbReference type="ARBA" id="ARBA00023125"/>
    </source>
</evidence>
<dbReference type="EMBL" id="CAXHTB010000001">
    <property type="protein sequence ID" value="CAL0300351.1"/>
    <property type="molecule type" value="Genomic_DNA"/>
</dbReference>
<proteinExistence type="predicted"/>
<organism evidence="8 9">
    <name type="scientific">Lupinus luteus</name>
    <name type="common">European yellow lupine</name>
    <dbReference type="NCBI Taxonomy" id="3873"/>
    <lineage>
        <taxon>Eukaryota</taxon>
        <taxon>Viridiplantae</taxon>
        <taxon>Streptophyta</taxon>
        <taxon>Embryophyta</taxon>
        <taxon>Tracheophyta</taxon>
        <taxon>Spermatophyta</taxon>
        <taxon>Magnoliopsida</taxon>
        <taxon>eudicotyledons</taxon>
        <taxon>Gunneridae</taxon>
        <taxon>Pentapetalae</taxon>
        <taxon>rosids</taxon>
        <taxon>fabids</taxon>
        <taxon>Fabales</taxon>
        <taxon>Fabaceae</taxon>
        <taxon>Papilionoideae</taxon>
        <taxon>50 kb inversion clade</taxon>
        <taxon>genistoids sensu lato</taxon>
        <taxon>core genistoids</taxon>
        <taxon>Genisteae</taxon>
        <taxon>Lupinus</taxon>
    </lineage>
</organism>
<dbReference type="SMART" id="SM00432">
    <property type="entry name" value="MADS"/>
    <property type="match status" value="1"/>
</dbReference>
<gene>
    <name evidence="8" type="ORF">LLUT_LOCUS1411</name>
</gene>
<dbReference type="Pfam" id="PF00319">
    <property type="entry name" value="SRF-TF"/>
    <property type="match status" value="1"/>
</dbReference>